<reference evidence="2 3" key="1">
    <citation type="submission" date="2023-10" db="EMBL/GenBank/DDBJ databases">
        <title>Genome-Wide Identification Analysis in wild type Solanum Pinnatisectum Reveals Some Genes Defensing Phytophthora Infestans.</title>
        <authorList>
            <person name="Sun C."/>
        </authorList>
    </citation>
    <scope>NUCLEOTIDE SEQUENCE [LARGE SCALE GENOMIC DNA]</scope>
    <source>
        <strain evidence="2">LQN</strain>
        <tissue evidence="2">Leaf</tissue>
    </source>
</reference>
<comment type="caution">
    <text evidence="2">The sequence shown here is derived from an EMBL/GenBank/DDBJ whole genome shotgun (WGS) entry which is preliminary data.</text>
</comment>
<protein>
    <recommendedName>
        <fullName evidence="1">RNase H type-1 domain-containing protein</fullName>
    </recommendedName>
</protein>
<gene>
    <name evidence="2" type="ORF">R3W88_008643</name>
</gene>
<name>A0AAV9MC95_9SOLN</name>
<proteinExistence type="predicted"/>
<dbReference type="PANTHER" id="PTHR47723:SF19">
    <property type="entry name" value="POLYNUCLEOTIDYL TRANSFERASE, RIBONUCLEASE H-LIKE SUPERFAMILY PROTEIN"/>
    <property type="match status" value="1"/>
</dbReference>
<evidence type="ECO:0000313" key="3">
    <source>
        <dbReference type="Proteomes" id="UP001311915"/>
    </source>
</evidence>
<organism evidence="2 3">
    <name type="scientific">Solanum pinnatisectum</name>
    <name type="common">tansyleaf nightshade</name>
    <dbReference type="NCBI Taxonomy" id="50273"/>
    <lineage>
        <taxon>Eukaryota</taxon>
        <taxon>Viridiplantae</taxon>
        <taxon>Streptophyta</taxon>
        <taxon>Embryophyta</taxon>
        <taxon>Tracheophyta</taxon>
        <taxon>Spermatophyta</taxon>
        <taxon>Magnoliopsida</taxon>
        <taxon>eudicotyledons</taxon>
        <taxon>Gunneridae</taxon>
        <taxon>Pentapetalae</taxon>
        <taxon>asterids</taxon>
        <taxon>lamiids</taxon>
        <taxon>Solanales</taxon>
        <taxon>Solanaceae</taxon>
        <taxon>Solanoideae</taxon>
        <taxon>Solaneae</taxon>
        <taxon>Solanum</taxon>
    </lineage>
</organism>
<sequence>MTNQASISINWTPPPTGTFKLNIDGATNITKGIGGIGGVIRNNKGDWVIGFIGKTPHTNPTMVKL</sequence>
<accession>A0AAV9MC95</accession>
<dbReference type="Proteomes" id="UP001311915">
    <property type="component" value="Unassembled WGS sequence"/>
</dbReference>
<dbReference type="EMBL" id="JAWPEI010000002">
    <property type="protein sequence ID" value="KAK4734382.1"/>
    <property type="molecule type" value="Genomic_DNA"/>
</dbReference>
<dbReference type="PANTHER" id="PTHR47723">
    <property type="entry name" value="OS05G0353850 PROTEIN"/>
    <property type="match status" value="1"/>
</dbReference>
<evidence type="ECO:0000259" key="1">
    <source>
        <dbReference type="Pfam" id="PF13456"/>
    </source>
</evidence>
<keyword evidence="3" id="KW-1185">Reference proteome</keyword>
<evidence type="ECO:0000313" key="2">
    <source>
        <dbReference type="EMBL" id="KAK4734382.1"/>
    </source>
</evidence>
<dbReference type="Pfam" id="PF13456">
    <property type="entry name" value="RVT_3"/>
    <property type="match status" value="1"/>
</dbReference>
<dbReference type="GO" id="GO:0003676">
    <property type="term" value="F:nucleic acid binding"/>
    <property type="evidence" value="ECO:0007669"/>
    <property type="project" value="InterPro"/>
</dbReference>
<feature type="domain" description="RNase H type-1" evidence="1">
    <location>
        <begin position="22"/>
        <end position="62"/>
    </location>
</feature>
<dbReference type="AlphaFoldDB" id="A0AAV9MC95"/>
<dbReference type="InterPro" id="IPR002156">
    <property type="entry name" value="RNaseH_domain"/>
</dbReference>
<dbReference type="InterPro" id="IPR053151">
    <property type="entry name" value="RNase_H-like"/>
</dbReference>
<dbReference type="GO" id="GO:0004523">
    <property type="term" value="F:RNA-DNA hybrid ribonuclease activity"/>
    <property type="evidence" value="ECO:0007669"/>
    <property type="project" value="InterPro"/>
</dbReference>